<keyword evidence="6" id="KW-0732">Signal</keyword>
<feature type="transmembrane region" description="Helical" evidence="5">
    <location>
        <begin position="293"/>
        <end position="314"/>
    </location>
</feature>
<feature type="signal peptide" evidence="6">
    <location>
        <begin position="1"/>
        <end position="19"/>
    </location>
</feature>
<evidence type="ECO:0000256" key="4">
    <source>
        <dbReference type="ARBA" id="ARBA00023136"/>
    </source>
</evidence>
<dbReference type="PANTHER" id="PTHR23507">
    <property type="entry name" value="ZGC:174356"/>
    <property type="match status" value="1"/>
</dbReference>
<feature type="transmembrane region" description="Helical" evidence="5">
    <location>
        <begin position="194"/>
        <end position="215"/>
    </location>
</feature>
<evidence type="ECO:0000256" key="2">
    <source>
        <dbReference type="ARBA" id="ARBA00022692"/>
    </source>
</evidence>
<evidence type="ECO:0000256" key="3">
    <source>
        <dbReference type="ARBA" id="ARBA00022989"/>
    </source>
</evidence>
<dbReference type="Proteomes" id="UP000801492">
    <property type="component" value="Unassembled WGS sequence"/>
</dbReference>
<gene>
    <name evidence="7" type="ORF">ILUMI_07901</name>
</gene>
<dbReference type="Pfam" id="PF07690">
    <property type="entry name" value="MFS_1"/>
    <property type="match status" value="1"/>
</dbReference>
<feature type="transmembrane region" description="Helical" evidence="5">
    <location>
        <begin position="254"/>
        <end position="281"/>
    </location>
</feature>
<protein>
    <recommendedName>
        <fullName evidence="9">Proton-coupled folate transporter</fullName>
    </recommendedName>
</protein>
<reference evidence="7" key="1">
    <citation type="submission" date="2019-08" db="EMBL/GenBank/DDBJ databases">
        <title>The genome of the North American firefly Photinus pyralis.</title>
        <authorList>
            <consortium name="Photinus pyralis genome working group"/>
            <person name="Fallon T.R."/>
            <person name="Sander Lower S.E."/>
            <person name="Weng J.-K."/>
        </authorList>
    </citation>
    <scope>NUCLEOTIDE SEQUENCE</scope>
    <source>
        <strain evidence="7">TRF0915ILg1</strain>
        <tissue evidence="7">Whole body</tissue>
    </source>
</reference>
<dbReference type="GO" id="GO:0016020">
    <property type="term" value="C:membrane"/>
    <property type="evidence" value="ECO:0007669"/>
    <property type="project" value="UniProtKB-SubCell"/>
</dbReference>
<feature type="transmembrane region" description="Helical" evidence="5">
    <location>
        <begin position="168"/>
        <end position="188"/>
    </location>
</feature>
<feature type="transmembrane region" description="Helical" evidence="5">
    <location>
        <begin position="382"/>
        <end position="404"/>
    </location>
</feature>
<evidence type="ECO:0000313" key="8">
    <source>
        <dbReference type="Proteomes" id="UP000801492"/>
    </source>
</evidence>
<dbReference type="EMBL" id="VTPC01003601">
    <property type="protein sequence ID" value="KAF2898278.1"/>
    <property type="molecule type" value="Genomic_DNA"/>
</dbReference>
<feature type="chain" id="PRO_5035423506" description="Proton-coupled folate transporter" evidence="6">
    <location>
        <begin position="20"/>
        <end position="456"/>
    </location>
</feature>
<sequence>MRIHVEVPFFILIFAFSLSDPVTTNLMVYRTCYLTLNYTEEECALLGEGKHTEETKEMEKAAQPYVTVLHMSKYLIETVLAAIICFFLGPWSDKYGRRPVMLYTLGGYTVGYIITTIVSALPNVSPWYLLLSSAPICLFGGFPAYLTVTICHMTDSTSLDYRGVRLGIFEALITTGALLGTVLSSFIFNYYGYLTLYSITSLCIFSSWLTVVVAIPESVQNLEREGKYRNLFKCSLVAESLRATFRRRNGFDRALLLTLAVLIVVFLLAVTADGGIVFLYLRRKLDWSLEQYTLYHAGRSLAWICGSLIGGYILHKLLDIPEAILILIGFLCTCGSAIIQGFATKDWHMYLAGVSKCFGGVISPMSRSLISKIVSVEEYGKIFSLIIVTETIINIIGSPVYTYIYNKTILTMPELFCFVTAGIYGFEIILTIPAIIMQLCRQHEGYELLNGINSIN</sequence>
<comment type="caution">
    <text evidence="7">The sequence shown here is derived from an EMBL/GenBank/DDBJ whole genome shotgun (WGS) entry which is preliminary data.</text>
</comment>
<dbReference type="Gene3D" id="1.20.1250.20">
    <property type="entry name" value="MFS general substrate transporter like domains"/>
    <property type="match status" value="1"/>
</dbReference>
<dbReference type="PANTHER" id="PTHR23507:SF39">
    <property type="entry name" value="GH23453P-RELATED"/>
    <property type="match status" value="1"/>
</dbReference>
<keyword evidence="3 5" id="KW-1133">Transmembrane helix</keyword>
<evidence type="ECO:0000256" key="1">
    <source>
        <dbReference type="ARBA" id="ARBA00004141"/>
    </source>
</evidence>
<comment type="subcellular location">
    <subcellularLocation>
        <location evidence="1">Membrane</location>
        <topology evidence="1">Multi-pass membrane protein</topology>
    </subcellularLocation>
</comment>
<dbReference type="GO" id="GO:0022857">
    <property type="term" value="F:transmembrane transporter activity"/>
    <property type="evidence" value="ECO:0007669"/>
    <property type="project" value="InterPro"/>
</dbReference>
<keyword evidence="4 5" id="KW-0472">Membrane</keyword>
<dbReference type="AlphaFoldDB" id="A0A8K0D7W9"/>
<proteinExistence type="predicted"/>
<evidence type="ECO:0000256" key="5">
    <source>
        <dbReference type="SAM" id="Phobius"/>
    </source>
</evidence>
<keyword evidence="2 5" id="KW-0812">Transmembrane</keyword>
<feature type="transmembrane region" description="Helical" evidence="5">
    <location>
        <begin position="127"/>
        <end position="148"/>
    </location>
</feature>
<keyword evidence="8" id="KW-1185">Reference proteome</keyword>
<feature type="transmembrane region" description="Helical" evidence="5">
    <location>
        <begin position="416"/>
        <end position="436"/>
    </location>
</feature>
<feature type="transmembrane region" description="Helical" evidence="5">
    <location>
        <begin position="323"/>
        <end position="343"/>
    </location>
</feature>
<evidence type="ECO:0000313" key="7">
    <source>
        <dbReference type="EMBL" id="KAF2898278.1"/>
    </source>
</evidence>
<name>A0A8K0D7W9_IGNLU</name>
<feature type="transmembrane region" description="Helical" evidence="5">
    <location>
        <begin position="100"/>
        <end position="121"/>
    </location>
</feature>
<organism evidence="7 8">
    <name type="scientific">Ignelater luminosus</name>
    <name type="common">Cucubano</name>
    <name type="synonym">Pyrophorus luminosus</name>
    <dbReference type="NCBI Taxonomy" id="2038154"/>
    <lineage>
        <taxon>Eukaryota</taxon>
        <taxon>Metazoa</taxon>
        <taxon>Ecdysozoa</taxon>
        <taxon>Arthropoda</taxon>
        <taxon>Hexapoda</taxon>
        <taxon>Insecta</taxon>
        <taxon>Pterygota</taxon>
        <taxon>Neoptera</taxon>
        <taxon>Endopterygota</taxon>
        <taxon>Coleoptera</taxon>
        <taxon>Polyphaga</taxon>
        <taxon>Elateriformia</taxon>
        <taxon>Elateroidea</taxon>
        <taxon>Elateridae</taxon>
        <taxon>Agrypninae</taxon>
        <taxon>Pyrophorini</taxon>
        <taxon>Ignelater</taxon>
    </lineage>
</organism>
<dbReference type="InterPro" id="IPR036259">
    <property type="entry name" value="MFS_trans_sf"/>
</dbReference>
<accession>A0A8K0D7W9</accession>
<dbReference type="OrthoDB" id="430300at2759"/>
<feature type="transmembrane region" description="Helical" evidence="5">
    <location>
        <begin position="74"/>
        <end position="91"/>
    </location>
</feature>
<evidence type="ECO:0008006" key="9">
    <source>
        <dbReference type="Google" id="ProtNLM"/>
    </source>
</evidence>
<dbReference type="SUPFAM" id="SSF103473">
    <property type="entry name" value="MFS general substrate transporter"/>
    <property type="match status" value="1"/>
</dbReference>
<evidence type="ECO:0000256" key="6">
    <source>
        <dbReference type="SAM" id="SignalP"/>
    </source>
</evidence>
<dbReference type="InterPro" id="IPR011701">
    <property type="entry name" value="MFS"/>
</dbReference>